<dbReference type="EMBL" id="CP007784">
    <property type="protein sequence ID" value="AIO36821.1"/>
    <property type="molecule type" value="Genomic_DNA"/>
</dbReference>
<evidence type="ECO:0000313" key="8">
    <source>
        <dbReference type="Proteomes" id="UP000029413"/>
    </source>
</evidence>
<accession>A0AAN0RZX4</accession>
<feature type="domain" description="Gp5/Type VI secretion system Vgr protein OB-fold" evidence="4">
    <location>
        <begin position="436"/>
        <end position="501"/>
    </location>
</feature>
<dbReference type="InterPro" id="IPR017847">
    <property type="entry name" value="T6SS_RhsGE_Vgr_subset"/>
</dbReference>
<keyword evidence="8" id="KW-1185">Reference proteome</keyword>
<evidence type="ECO:0000313" key="7">
    <source>
        <dbReference type="EMBL" id="AIO36821.1"/>
    </source>
</evidence>
<proteinExistence type="inferred from homology"/>
<dbReference type="InterPro" id="IPR037026">
    <property type="entry name" value="Vgr_OB-fold_dom_sf"/>
</dbReference>
<dbReference type="Pfam" id="PF10106">
    <property type="entry name" value="DUF2345"/>
    <property type="match status" value="1"/>
</dbReference>
<dbReference type="Pfam" id="PF13296">
    <property type="entry name" value="T6SS_Vgr"/>
    <property type="match status" value="1"/>
</dbReference>
<feature type="domain" description="Putative type VI secretion system Rhs element associated Vgr" evidence="6">
    <location>
        <begin position="525"/>
        <end position="633"/>
    </location>
</feature>
<protein>
    <submittedName>
        <fullName evidence="7">Rhs element Vgr family protein</fullName>
    </submittedName>
</protein>
<name>A0AAN0RZX4_9BURK</name>
<dbReference type="Gene3D" id="2.30.110.50">
    <property type="match status" value="1"/>
</dbReference>
<dbReference type="SUPFAM" id="SSF69279">
    <property type="entry name" value="Phage tail proteins"/>
    <property type="match status" value="2"/>
</dbReference>
<dbReference type="SUPFAM" id="SSF69349">
    <property type="entry name" value="Phage fibre proteins"/>
    <property type="match status" value="1"/>
</dbReference>
<comment type="subcellular location">
    <subcellularLocation>
        <location evidence="1">Secreted</location>
    </subcellularLocation>
</comment>
<dbReference type="Proteomes" id="UP000029413">
    <property type="component" value="Chromosome 2"/>
</dbReference>
<dbReference type="SUPFAM" id="SSF69255">
    <property type="entry name" value="gp5 N-terminal domain-like"/>
    <property type="match status" value="1"/>
</dbReference>
<dbReference type="Gene3D" id="3.55.50.10">
    <property type="entry name" value="Baseplate protein-like domains"/>
    <property type="match status" value="1"/>
</dbReference>
<feature type="domain" description="DUF2345" evidence="5">
    <location>
        <begin position="659"/>
        <end position="806"/>
    </location>
</feature>
<dbReference type="InterPro" id="IPR006531">
    <property type="entry name" value="Gp5/Vgr_OB"/>
</dbReference>
<dbReference type="PANTHER" id="PTHR32305:SF15">
    <property type="entry name" value="PROTEIN RHSA-RELATED"/>
    <property type="match status" value="1"/>
</dbReference>
<sequence length="909" mass="98854">MALFDASRTLSVSGAALPIYGGQSLLTPVKLTGGETIGELFEYVLELKTPDALAFSPSIAANVNLDALIGTEVTVSIQLEGRGHFIPGLAGSAGMANVGAGTREITGIVSQATIVREDGRSIVYALTLRPWLWHATRNCDCRIFQDMTVVEITDAVLSAYPFPVDKRLTTPRPNKVWPKRDIQRQHFESDWTFLQRLWEEWGICYFFEHGEGKHRLVLCDSMGALKPLGDAYAELRYEPPTGRCIDEEHIHEFSVSHALTTGAVTAVDYDYTLPRANLTVTREDPRDTGLAHQERYSWGDYAQPQAGAAGLSGAHNEPRTEAEYLTLVQMQAWRCQGLRAHGKGNLRGMVTGQTFVLSHYPQDAANREYAVIACRLTIEEIGEASGAGQQYRCEADFTVQPTNEPFRLLRTIAKPRMNGVEYAVVTCPDNQEIWTDAYGRVKLQFLWDRLGKNDERSSCWVRVAGAWHGDQFGGVFLPRRGQEVEVAFVNGDPDLPIVVGSAVNAFNMPPFALPENQALAGYRSKEIGGRRANTLAFDDTNGKIQAHLSSDEGCSQLNLGYITRISGNAGRQEERGRGAELRTDGKAAVRGAEGLLLTTFSRSAANGDAFSVDEIDAQLAESQELAEGLAQTAQSAHAHDGEQTSVTASLKAQANAIRGDGKLKQFRDPQLVLASPTGIVASTPEQLHLSSGRATAVTVGADMSISTGGGLFASMRKALRLFVYQAGMRLVAAAGDIDLKALKDSINLLAKLNVTVVADRIRISAQQEVEICGGGSYTHWRAGEIRSGTDGKFQVHSAGRVFTGPDNKSNPLVLDAPELPENLHFTLGALPGATGRYVEEPYELFKGNAKIGEGVTDELGRVIVANHQPGTSAYRVKLSNGGEFNLRVRDVLNHDPDHADVRSNRGERL</sequence>
<evidence type="ECO:0000259" key="6">
    <source>
        <dbReference type="Pfam" id="PF13296"/>
    </source>
</evidence>
<dbReference type="GO" id="GO:0005576">
    <property type="term" value="C:extracellular region"/>
    <property type="evidence" value="ECO:0007669"/>
    <property type="project" value="UniProtKB-SubCell"/>
</dbReference>
<dbReference type="InterPro" id="IPR018769">
    <property type="entry name" value="VgrG2_DUF2345"/>
</dbReference>
<dbReference type="KEGG" id="bcen:DM39_5893"/>
<evidence type="ECO:0000256" key="3">
    <source>
        <dbReference type="ARBA" id="ARBA00022525"/>
    </source>
</evidence>
<comment type="similarity">
    <text evidence="2">Belongs to the VgrG protein family.</text>
</comment>
<dbReference type="NCBIfam" id="TIGR01646">
    <property type="entry name" value="vgr_GE"/>
    <property type="match status" value="1"/>
</dbReference>
<dbReference type="Pfam" id="PF04717">
    <property type="entry name" value="Phage_base_V"/>
    <property type="match status" value="1"/>
</dbReference>
<organism evidence="7 8">
    <name type="scientific">Burkholderia cenocepacia</name>
    <dbReference type="NCBI Taxonomy" id="95486"/>
    <lineage>
        <taxon>Bacteria</taxon>
        <taxon>Pseudomonadati</taxon>
        <taxon>Pseudomonadota</taxon>
        <taxon>Betaproteobacteria</taxon>
        <taxon>Burkholderiales</taxon>
        <taxon>Burkholderiaceae</taxon>
        <taxon>Burkholderia</taxon>
        <taxon>Burkholderia cepacia complex</taxon>
    </lineage>
</organism>
<dbReference type="Gene3D" id="2.40.50.230">
    <property type="entry name" value="Gp5 N-terminal domain"/>
    <property type="match status" value="1"/>
</dbReference>
<gene>
    <name evidence="7" type="ORF">DM39_5893</name>
</gene>
<dbReference type="InterPro" id="IPR050708">
    <property type="entry name" value="T6SS_VgrG/RHS"/>
</dbReference>
<dbReference type="InterPro" id="IPR006533">
    <property type="entry name" value="T6SS_Vgr_RhsGE"/>
</dbReference>
<dbReference type="InterPro" id="IPR028244">
    <property type="entry name" value="T6SS_Rhs_Vgr_dom"/>
</dbReference>
<evidence type="ECO:0000256" key="1">
    <source>
        <dbReference type="ARBA" id="ARBA00004613"/>
    </source>
</evidence>
<dbReference type="AlphaFoldDB" id="A0AAN0RZX4"/>
<keyword evidence="3" id="KW-0964">Secreted</keyword>
<dbReference type="Gene3D" id="4.10.220.110">
    <property type="match status" value="1"/>
</dbReference>
<evidence type="ECO:0000259" key="4">
    <source>
        <dbReference type="Pfam" id="PF04717"/>
    </source>
</evidence>
<evidence type="ECO:0000256" key="2">
    <source>
        <dbReference type="ARBA" id="ARBA00005558"/>
    </source>
</evidence>
<reference evidence="7 8" key="1">
    <citation type="submission" date="2014-05" db="EMBL/GenBank/DDBJ databases">
        <authorList>
            <person name="Bishop-Lilly K.A."/>
            <person name="Broomall S.M."/>
            <person name="Chain P.S."/>
            <person name="Chertkov O."/>
            <person name="Coyne S.R."/>
            <person name="Daligault H.E."/>
            <person name="Davenport K.W."/>
            <person name="Erkkila T."/>
            <person name="Frey K.G."/>
            <person name="Gibbons H.S."/>
            <person name="Gu W."/>
            <person name="Jaissle J."/>
            <person name="Johnson S.L."/>
            <person name="Koroleva G.I."/>
            <person name="Ladner J.T."/>
            <person name="Lo C.-C."/>
            <person name="Minogue T.D."/>
            <person name="Munk C."/>
            <person name="Palacios G.F."/>
            <person name="Redden C.L."/>
            <person name="Rosenzweig C.N."/>
            <person name="Scholz M.B."/>
            <person name="Teshima H."/>
            <person name="Xu Y."/>
        </authorList>
    </citation>
    <scope>NUCLEOTIDE SEQUENCE [LARGE SCALE GENOMIC DNA]</scope>
    <source>
        <strain evidence="7 8">DDS 22E-1</strain>
    </source>
</reference>
<evidence type="ECO:0000259" key="5">
    <source>
        <dbReference type="Pfam" id="PF10106"/>
    </source>
</evidence>
<dbReference type="Pfam" id="PF05954">
    <property type="entry name" value="Phage_GPD"/>
    <property type="match status" value="1"/>
</dbReference>
<dbReference type="PANTHER" id="PTHR32305">
    <property type="match status" value="1"/>
</dbReference>
<dbReference type="NCBIfam" id="TIGR03361">
    <property type="entry name" value="VI_Rhs_Vgr"/>
    <property type="match status" value="1"/>
</dbReference>